<accession>A0ABU2BYM3</accession>
<proteinExistence type="inferred from homology"/>
<dbReference type="EC" id="4.1.1.31" evidence="3 9"/>
<comment type="similarity">
    <text evidence="2 9">Belongs to the PEPCase type 1 family.</text>
</comment>
<feature type="active site" evidence="9 10">
    <location>
        <position position="141"/>
    </location>
</feature>
<comment type="catalytic activity">
    <reaction evidence="8 9">
        <text>oxaloacetate + phosphate = phosphoenolpyruvate + hydrogencarbonate</text>
        <dbReference type="Rhea" id="RHEA:28370"/>
        <dbReference type="ChEBI" id="CHEBI:16452"/>
        <dbReference type="ChEBI" id="CHEBI:17544"/>
        <dbReference type="ChEBI" id="CHEBI:43474"/>
        <dbReference type="ChEBI" id="CHEBI:58702"/>
        <dbReference type="EC" id="4.1.1.31"/>
    </reaction>
</comment>
<protein>
    <recommendedName>
        <fullName evidence="4 9">Phosphoenolpyruvate carboxylase</fullName>
        <shortName evidence="9">PEPC</shortName>
        <shortName evidence="9">PEPCase</shortName>
        <ecNumber evidence="3 9">4.1.1.31</ecNumber>
    </recommendedName>
</protein>
<dbReference type="PRINTS" id="PR00150">
    <property type="entry name" value="PEPCARBXLASE"/>
</dbReference>
<keyword evidence="6 9" id="KW-0456">Lyase</keyword>
<comment type="function">
    <text evidence="1 9">Forms oxaloacetate, a four-carbon dicarboxylic acid source for the tricarboxylic acid cycle.</text>
</comment>
<comment type="subunit">
    <text evidence="9">Homotetramer.</text>
</comment>
<sequence length="906" mass="100621">MNDLTALPDDTDDVAAPDEALRADVRLVTSMLGEALVRSEGQDLLDLVEQVRAHAKSDTLEDLPELDLATSARLAHAFTAYFHLANVTEQVHRSRALLRAQEAEGGWLERTFRRIADSDDGTEVLADVLGQVGVRPVFTAHPTEVQRRSTLDKMRHVARLLDEPASRRRDRRLREEIDLLWLTDEIRVEPPEPVDEARNGVYYLEGLAAGALPDVLEELRDQLDELGIELPDDARPLRFGSWIGGDRDGNPNVTPSTTREVLDLQAVHGIRMLRAAVDHLRRDLSVSEKLSGVSEAVRERLTQRLEHLPEVEKRYLRLNAEEPYRLFLTCIHLRLRLTEQRISERTGHVPGRDYADDDELLSDLRLLRDSVAEHQGELLAAGELERLIRTVAATGLTLATLDVREHAEKHHAVLATLLDRTGELDKPYDELSSAERLEVLGAELAGRRPLATRPLPLEGDEATTAETFDAVREALDALGPRTIESYVISMTRDADDVLAAVVLAREAGLVDLAAGVARIGFVPLLETVEELQRTEEILRRLFADESYREVLRLRGDLQEVMLGYSDSNKSGGIAPSQWQIQRAQRVARDVALEHGVRLRFFHGRGGSVGRGGGPTYQAIMALPYGTVDGEVKITEQGEVISDKYALPILARQNLELSLAATLEASVLHQKGRRTEDQARRWDATMDAVADAAHTRYRSLVDHPGLADYFLASTPVDLLAELHIGSRPSRRPDADGGIEGLRAIPWVFGWTQSRQIIPGWYGVGSGLAAVTDEEALREMYAEWPFFRTFLDNVSMTLAKTDLDIAATYVAALVPEELHELFEDIKDEHARTVEQVLAVTGEGTLLGDNPILRTTLEIRDLYLDPLHHLQVQLLARRRSGGADGEDPLLARALLLTVNGIAAGMRNTG</sequence>
<name>A0ABU2BYM3_9ACTN</name>
<dbReference type="InterPro" id="IPR022805">
    <property type="entry name" value="PEP_COase_bac/pln-type"/>
</dbReference>
<dbReference type="InterPro" id="IPR021135">
    <property type="entry name" value="PEP_COase"/>
</dbReference>
<keyword evidence="5 9" id="KW-0460">Magnesium</keyword>
<evidence type="ECO:0000256" key="10">
    <source>
        <dbReference type="PROSITE-ProRule" id="PRU10111"/>
    </source>
</evidence>
<reference evidence="11 12" key="1">
    <citation type="submission" date="2023-07" db="EMBL/GenBank/DDBJ databases">
        <title>Sequencing the genomes of 1000 actinobacteria strains.</title>
        <authorList>
            <person name="Klenk H.-P."/>
        </authorList>
    </citation>
    <scope>NUCLEOTIDE SEQUENCE [LARGE SCALE GENOMIC DNA]</scope>
    <source>
        <strain evidence="11 12">DSM 19426</strain>
    </source>
</reference>
<dbReference type="NCBIfam" id="NF000584">
    <property type="entry name" value="PRK00009.1"/>
    <property type="match status" value="1"/>
</dbReference>
<comment type="cofactor">
    <cofactor evidence="9">
        <name>Mg(2+)</name>
        <dbReference type="ChEBI" id="CHEBI:18420"/>
    </cofactor>
</comment>
<evidence type="ECO:0000256" key="9">
    <source>
        <dbReference type="HAMAP-Rule" id="MF_00595"/>
    </source>
</evidence>
<dbReference type="Pfam" id="PF00311">
    <property type="entry name" value="PEPcase"/>
    <property type="match status" value="1"/>
</dbReference>
<feature type="active site" evidence="9">
    <location>
        <position position="569"/>
    </location>
</feature>
<dbReference type="HAMAP" id="MF_00595">
    <property type="entry name" value="PEPcase_type1"/>
    <property type="match status" value="1"/>
</dbReference>
<dbReference type="Proteomes" id="UP001183648">
    <property type="component" value="Unassembled WGS sequence"/>
</dbReference>
<dbReference type="Gene3D" id="1.20.1440.90">
    <property type="entry name" value="Phosphoenolpyruvate/pyruvate domain"/>
    <property type="match status" value="1"/>
</dbReference>
<dbReference type="PANTHER" id="PTHR30523:SF6">
    <property type="entry name" value="PHOSPHOENOLPYRUVATE CARBOXYLASE"/>
    <property type="match status" value="1"/>
</dbReference>
<keyword evidence="12" id="KW-1185">Reference proteome</keyword>
<dbReference type="RefSeq" id="WP_310303966.1">
    <property type="nucleotide sequence ID" value="NZ_BAAAPS010000003.1"/>
</dbReference>
<keyword evidence="7 9" id="KW-0120">Carbon dioxide fixation</keyword>
<dbReference type="GO" id="GO:0008964">
    <property type="term" value="F:phosphoenolpyruvate carboxylase activity"/>
    <property type="evidence" value="ECO:0007669"/>
    <property type="project" value="UniProtKB-EC"/>
</dbReference>
<evidence type="ECO:0000256" key="4">
    <source>
        <dbReference type="ARBA" id="ARBA00022419"/>
    </source>
</evidence>
<evidence type="ECO:0000256" key="6">
    <source>
        <dbReference type="ARBA" id="ARBA00023239"/>
    </source>
</evidence>
<evidence type="ECO:0000256" key="2">
    <source>
        <dbReference type="ARBA" id="ARBA00008346"/>
    </source>
</evidence>
<evidence type="ECO:0000256" key="8">
    <source>
        <dbReference type="ARBA" id="ARBA00048995"/>
    </source>
</evidence>
<dbReference type="SUPFAM" id="SSF51621">
    <property type="entry name" value="Phosphoenolpyruvate/pyruvate domain"/>
    <property type="match status" value="1"/>
</dbReference>
<dbReference type="InterPro" id="IPR018129">
    <property type="entry name" value="PEP_COase_Lys_AS"/>
</dbReference>
<dbReference type="EMBL" id="JAVDYG010000001">
    <property type="protein sequence ID" value="MDR7363498.1"/>
    <property type="molecule type" value="Genomic_DNA"/>
</dbReference>
<comment type="caution">
    <text evidence="11">The sequence shown here is derived from an EMBL/GenBank/DDBJ whole genome shotgun (WGS) entry which is preliminary data.</text>
</comment>
<gene>
    <name evidence="9" type="primary">ppc</name>
    <name evidence="11" type="ORF">J2S63_003051</name>
</gene>
<evidence type="ECO:0000256" key="3">
    <source>
        <dbReference type="ARBA" id="ARBA00012305"/>
    </source>
</evidence>
<dbReference type="PANTHER" id="PTHR30523">
    <property type="entry name" value="PHOSPHOENOLPYRUVATE CARBOXYLASE"/>
    <property type="match status" value="1"/>
</dbReference>
<evidence type="ECO:0000256" key="7">
    <source>
        <dbReference type="ARBA" id="ARBA00023300"/>
    </source>
</evidence>
<dbReference type="PROSITE" id="PS00781">
    <property type="entry name" value="PEPCASE_1"/>
    <property type="match status" value="1"/>
</dbReference>
<evidence type="ECO:0000256" key="1">
    <source>
        <dbReference type="ARBA" id="ARBA00003670"/>
    </source>
</evidence>
<evidence type="ECO:0000313" key="12">
    <source>
        <dbReference type="Proteomes" id="UP001183648"/>
    </source>
</evidence>
<dbReference type="InterPro" id="IPR015813">
    <property type="entry name" value="Pyrv/PenolPyrv_kinase-like_dom"/>
</dbReference>
<evidence type="ECO:0000313" key="11">
    <source>
        <dbReference type="EMBL" id="MDR7363498.1"/>
    </source>
</evidence>
<evidence type="ECO:0000256" key="5">
    <source>
        <dbReference type="ARBA" id="ARBA00022842"/>
    </source>
</evidence>
<organism evidence="11 12">
    <name type="scientific">Nocardioides marmoribigeumensis</name>
    <dbReference type="NCBI Taxonomy" id="433649"/>
    <lineage>
        <taxon>Bacteria</taxon>
        <taxon>Bacillati</taxon>
        <taxon>Actinomycetota</taxon>
        <taxon>Actinomycetes</taxon>
        <taxon>Propionibacteriales</taxon>
        <taxon>Nocardioidaceae</taxon>
        <taxon>Nocardioides</taxon>
    </lineage>
</organism>